<evidence type="ECO:0000259" key="6">
    <source>
        <dbReference type="PROSITE" id="PS50885"/>
    </source>
</evidence>
<dbReference type="GO" id="GO:0016020">
    <property type="term" value="C:membrane"/>
    <property type="evidence" value="ECO:0007669"/>
    <property type="project" value="InterPro"/>
</dbReference>
<dbReference type="CDD" id="cd11386">
    <property type="entry name" value="MCP_signal"/>
    <property type="match status" value="1"/>
</dbReference>
<evidence type="ECO:0000256" key="2">
    <source>
        <dbReference type="ARBA" id="ARBA00029447"/>
    </source>
</evidence>
<keyword evidence="1 3" id="KW-0807">Transducer</keyword>
<sequence length="777" mass="84197">MTWKDIRIGKKLYIGFGIVLGLTLVLGAVAWTGVGSLSIAANKAEWAGNLQSWAGEMALLEIEYRETSKNEYADRFANLADSIRNVADRIKPFLNSEQEIQNIAHLTQLEHDWTAKFERFVESEVTMTKAVETFRNAAHAAEAETDKVRGGMGLGIKVTVLQARRSEKDFMLRGDAKYIAMVKNCVDQIIADCNRNAGSEQLQAVIASMRAYQTAFEEYCTADAAQKSLRADMSSLKTEFLKAGTEFEGMQAANLSSVQTTTRAMTGIFLVIAVCFGVLVAYVIARGISRPVSRIAQVAEEIALGNIQHQIEISQKDEVGVLADSFRKLIKYMNDLAGASQRMADNDLTVDIQPKSEKDVLGNSFKTMAHNLSTMIRQLSENARELVSAATEIASSSEQMSKGAKDQSDQVTQVSTAVEEMTATILESSKNAGEASNAARNAADTATGGGRIVNDTIQGMQKIATVVRESADSIGKLARSADQIGEIIGVIDDIADQTNLLALNAAIEAARAGEQGRGFAVVADEVRKLAERTGKATGEITEMIKGIQKETADAVTSMEAGILEVDKGRELADRAGSSLNEIVNMAVRVTDMITQMATATEEQSSAAEQISKNVEHISGVTRESAAGAQQSAAAAEELNRQADGIRELVTRFRLTGGDTGILDLAKNDHRLYVEKMKAVIAGKHDVSGWKQVNHHTCRFGKWYYSQGVRDYGHLSEFKAVEAPHQLVHQLADQAILATRSGDTTAARRYGEQARTAAHEVIEHIDNLRQAALGGTRA</sequence>
<gene>
    <name evidence="7" type="ORF">C3F09_08790</name>
</gene>
<feature type="transmembrane region" description="Helical" evidence="4">
    <location>
        <begin position="12"/>
        <end position="34"/>
    </location>
</feature>
<evidence type="ECO:0008006" key="9">
    <source>
        <dbReference type="Google" id="ProtNLM"/>
    </source>
</evidence>
<feature type="domain" description="Methyl-accepting transducer" evidence="5">
    <location>
        <begin position="382"/>
        <end position="618"/>
    </location>
</feature>
<evidence type="ECO:0000256" key="3">
    <source>
        <dbReference type="PROSITE-ProRule" id="PRU00284"/>
    </source>
</evidence>
<dbReference type="InterPro" id="IPR025991">
    <property type="entry name" value="Chemoreceptor_zinc-bind_dom"/>
</dbReference>
<keyword evidence="4" id="KW-0472">Membrane</keyword>
<dbReference type="Gene3D" id="1.20.120.30">
    <property type="entry name" value="Aspartate receptor, ligand-binding domain"/>
    <property type="match status" value="1"/>
</dbReference>
<dbReference type="Gene3D" id="1.10.287.950">
    <property type="entry name" value="Methyl-accepting chemotaxis protein"/>
    <property type="match status" value="1"/>
</dbReference>
<dbReference type="PANTHER" id="PTHR32089">
    <property type="entry name" value="METHYL-ACCEPTING CHEMOTAXIS PROTEIN MCPB"/>
    <property type="match status" value="1"/>
</dbReference>
<dbReference type="PROSITE" id="PS50111">
    <property type="entry name" value="CHEMOTAXIS_TRANSDUC_2"/>
    <property type="match status" value="1"/>
</dbReference>
<dbReference type="Pfam" id="PF00015">
    <property type="entry name" value="MCPsignal"/>
    <property type="match status" value="1"/>
</dbReference>
<protein>
    <recommendedName>
        <fullName evidence="9">HAMP domain-containing protein</fullName>
    </recommendedName>
</protein>
<dbReference type="SUPFAM" id="SSF58104">
    <property type="entry name" value="Methyl-accepting chemotaxis protein (MCP) signaling domain"/>
    <property type="match status" value="1"/>
</dbReference>
<feature type="domain" description="HAMP" evidence="6">
    <location>
        <begin position="339"/>
        <end position="377"/>
    </location>
</feature>
<dbReference type="Pfam" id="PF00672">
    <property type="entry name" value="HAMP"/>
    <property type="match status" value="1"/>
</dbReference>
<evidence type="ECO:0000313" key="8">
    <source>
        <dbReference type="Proteomes" id="UP000250918"/>
    </source>
</evidence>
<evidence type="ECO:0000256" key="4">
    <source>
        <dbReference type="SAM" id="Phobius"/>
    </source>
</evidence>
<dbReference type="SMART" id="SM00304">
    <property type="entry name" value="HAMP"/>
    <property type="match status" value="2"/>
</dbReference>
<accession>A0A855X177</accession>
<dbReference type="EMBL" id="PQAP01000137">
    <property type="protein sequence ID" value="PWB70704.1"/>
    <property type="molecule type" value="Genomic_DNA"/>
</dbReference>
<evidence type="ECO:0000256" key="1">
    <source>
        <dbReference type="ARBA" id="ARBA00023224"/>
    </source>
</evidence>
<dbReference type="Pfam" id="PF13682">
    <property type="entry name" value="CZB"/>
    <property type="match status" value="1"/>
</dbReference>
<dbReference type="PANTHER" id="PTHR32089:SF112">
    <property type="entry name" value="LYSOZYME-LIKE PROTEIN-RELATED"/>
    <property type="match status" value="1"/>
</dbReference>
<evidence type="ECO:0000259" key="5">
    <source>
        <dbReference type="PROSITE" id="PS50111"/>
    </source>
</evidence>
<dbReference type="InterPro" id="IPR032255">
    <property type="entry name" value="HBM"/>
</dbReference>
<keyword evidence="4" id="KW-0812">Transmembrane</keyword>
<dbReference type="SUPFAM" id="SSF158472">
    <property type="entry name" value="HAMP domain-like"/>
    <property type="match status" value="1"/>
</dbReference>
<dbReference type="SMART" id="SM01358">
    <property type="entry name" value="HBM"/>
    <property type="match status" value="1"/>
</dbReference>
<organism evidence="7 8">
    <name type="scientific">candidate division GN15 bacterium</name>
    <dbReference type="NCBI Taxonomy" id="2072418"/>
    <lineage>
        <taxon>Bacteria</taxon>
        <taxon>candidate division GN15</taxon>
    </lineage>
</organism>
<dbReference type="FunFam" id="1.10.287.950:FF:000001">
    <property type="entry name" value="Methyl-accepting chemotaxis sensory transducer"/>
    <property type="match status" value="1"/>
</dbReference>
<evidence type="ECO:0000313" key="7">
    <source>
        <dbReference type="EMBL" id="PWB70704.1"/>
    </source>
</evidence>
<dbReference type="InterPro" id="IPR004089">
    <property type="entry name" value="MCPsignal_dom"/>
</dbReference>
<dbReference type="GO" id="GO:0007165">
    <property type="term" value="P:signal transduction"/>
    <property type="evidence" value="ECO:0007669"/>
    <property type="project" value="UniProtKB-KW"/>
</dbReference>
<keyword evidence="4" id="KW-1133">Transmembrane helix</keyword>
<name>A0A855X177_9BACT</name>
<dbReference type="GO" id="GO:0006935">
    <property type="term" value="P:chemotaxis"/>
    <property type="evidence" value="ECO:0007669"/>
    <property type="project" value="UniProtKB-ARBA"/>
</dbReference>
<comment type="caution">
    <text evidence="7">The sequence shown here is derived from an EMBL/GenBank/DDBJ whole genome shotgun (WGS) entry which is preliminary data.</text>
</comment>
<feature type="domain" description="HAMP" evidence="6">
    <location>
        <begin position="286"/>
        <end position="338"/>
    </location>
</feature>
<dbReference type="SMART" id="SM00283">
    <property type="entry name" value="MA"/>
    <property type="match status" value="1"/>
</dbReference>
<dbReference type="Proteomes" id="UP000250918">
    <property type="component" value="Unassembled WGS sequence"/>
</dbReference>
<dbReference type="PROSITE" id="PS50885">
    <property type="entry name" value="HAMP"/>
    <property type="match status" value="2"/>
</dbReference>
<dbReference type="AlphaFoldDB" id="A0A855X177"/>
<dbReference type="CDD" id="cd06225">
    <property type="entry name" value="HAMP"/>
    <property type="match status" value="2"/>
</dbReference>
<proteinExistence type="inferred from homology"/>
<dbReference type="InterPro" id="IPR003660">
    <property type="entry name" value="HAMP_dom"/>
</dbReference>
<dbReference type="Gene3D" id="6.10.340.10">
    <property type="match status" value="1"/>
</dbReference>
<reference evidence="7 8" key="1">
    <citation type="journal article" date="2018" name="ISME J.">
        <title>A methanotrophic archaeon couples anaerobic oxidation of methane to Fe(III) reduction.</title>
        <authorList>
            <person name="Cai C."/>
            <person name="Leu A.O."/>
            <person name="Xie G.J."/>
            <person name="Guo J."/>
            <person name="Feng Y."/>
            <person name="Zhao J.X."/>
            <person name="Tyson G.W."/>
            <person name="Yuan Z."/>
            <person name="Hu S."/>
        </authorList>
    </citation>
    <scope>NUCLEOTIDE SEQUENCE [LARGE SCALE GENOMIC DNA]</scope>
    <source>
        <strain evidence="7">FeB_12</strain>
    </source>
</reference>
<comment type="similarity">
    <text evidence="2">Belongs to the methyl-accepting chemotaxis (MCP) protein family.</text>
</comment>